<evidence type="ECO:0000256" key="4">
    <source>
        <dbReference type="ARBA" id="ARBA00022989"/>
    </source>
</evidence>
<dbReference type="GO" id="GO:0015293">
    <property type="term" value="F:symporter activity"/>
    <property type="evidence" value="ECO:0007669"/>
    <property type="project" value="UniProtKB-KW"/>
</dbReference>
<gene>
    <name evidence="8" type="ORF">DXZ20_22380</name>
</gene>
<dbReference type="Proteomes" id="UP000481033">
    <property type="component" value="Unassembled WGS sequence"/>
</dbReference>
<evidence type="ECO:0000256" key="1">
    <source>
        <dbReference type="ARBA" id="ARBA00004141"/>
    </source>
</evidence>
<dbReference type="CDD" id="cd10334">
    <property type="entry name" value="SLC6sbd_u1"/>
    <property type="match status" value="1"/>
</dbReference>
<accession>A0A6M0RR25</accession>
<dbReference type="PROSITE" id="PS00610">
    <property type="entry name" value="NA_NEUROTRAN_SYMP_1"/>
    <property type="match status" value="1"/>
</dbReference>
<keyword evidence="4 7" id="KW-1133">Transmembrane helix</keyword>
<evidence type="ECO:0000313" key="9">
    <source>
        <dbReference type="Proteomes" id="UP000481033"/>
    </source>
</evidence>
<dbReference type="InterPro" id="IPR037272">
    <property type="entry name" value="SNS_sf"/>
</dbReference>
<feature type="transmembrane region" description="Helical" evidence="7">
    <location>
        <begin position="137"/>
        <end position="161"/>
    </location>
</feature>
<evidence type="ECO:0000313" key="8">
    <source>
        <dbReference type="EMBL" id="NEZ58340.1"/>
    </source>
</evidence>
<feature type="transmembrane region" description="Helical" evidence="7">
    <location>
        <begin position="317"/>
        <end position="342"/>
    </location>
</feature>
<feature type="transmembrane region" description="Helical" evidence="7">
    <location>
        <begin position="219"/>
        <end position="243"/>
    </location>
</feature>
<feature type="transmembrane region" description="Helical" evidence="7">
    <location>
        <begin position="12"/>
        <end position="30"/>
    </location>
</feature>
<evidence type="ECO:0000256" key="2">
    <source>
        <dbReference type="ARBA" id="ARBA00022448"/>
    </source>
</evidence>
<dbReference type="PANTHER" id="PTHR11616">
    <property type="entry name" value="SODIUM/CHLORIDE DEPENDENT TRANSPORTER"/>
    <property type="match status" value="1"/>
</dbReference>
<dbReference type="RefSeq" id="WP_163670698.1">
    <property type="nucleotide sequence ID" value="NZ_QXHD01000004.1"/>
</dbReference>
<keyword evidence="2 6" id="KW-0813">Transport</keyword>
<organism evidence="8 9">
    <name type="scientific">Adonisia turfae CCMR0081</name>
    <dbReference type="NCBI Taxonomy" id="2292702"/>
    <lineage>
        <taxon>Bacteria</taxon>
        <taxon>Bacillati</taxon>
        <taxon>Cyanobacteriota</taxon>
        <taxon>Adonisia</taxon>
        <taxon>Adonisia turfae</taxon>
    </lineage>
</organism>
<reference evidence="8 9" key="1">
    <citation type="journal article" date="2020" name="Microb. Ecol.">
        <title>Ecogenomics of the Marine Benthic Filamentous Cyanobacterium Adonisia.</title>
        <authorList>
            <person name="Walter J.M."/>
            <person name="Coutinho F.H."/>
            <person name="Leomil L."/>
            <person name="Hargreaves P.I."/>
            <person name="Campeao M.E."/>
            <person name="Vieira V.V."/>
            <person name="Silva B.S."/>
            <person name="Fistarol G.O."/>
            <person name="Salomon P.S."/>
            <person name="Sawabe T."/>
            <person name="Mino S."/>
            <person name="Hosokawa M."/>
            <person name="Miyashita H."/>
            <person name="Maruyama F."/>
            <person name="van Verk M.C."/>
            <person name="Dutilh B.E."/>
            <person name="Thompson C.C."/>
            <person name="Thompson F.L."/>
        </authorList>
    </citation>
    <scope>NUCLEOTIDE SEQUENCE [LARGE SCALE GENOMIC DNA]</scope>
    <source>
        <strain evidence="8 9">CCMR0081</strain>
    </source>
</reference>
<dbReference type="AlphaFoldDB" id="A0A6M0RR25"/>
<comment type="similarity">
    <text evidence="6">Belongs to the sodium:neurotransmitter symporter (SNF) (TC 2.A.22) family.</text>
</comment>
<feature type="transmembrane region" description="Helical" evidence="7">
    <location>
        <begin position="255"/>
        <end position="281"/>
    </location>
</feature>
<dbReference type="NCBIfam" id="NF037979">
    <property type="entry name" value="Na_transp"/>
    <property type="match status" value="1"/>
</dbReference>
<dbReference type="InterPro" id="IPR000175">
    <property type="entry name" value="Na/ntran_symport"/>
</dbReference>
<evidence type="ECO:0000256" key="6">
    <source>
        <dbReference type="RuleBase" id="RU003732"/>
    </source>
</evidence>
<evidence type="ECO:0000256" key="7">
    <source>
        <dbReference type="SAM" id="Phobius"/>
    </source>
</evidence>
<feature type="transmembrane region" description="Helical" evidence="7">
    <location>
        <begin position="354"/>
        <end position="378"/>
    </location>
</feature>
<comment type="subcellular location">
    <subcellularLocation>
        <location evidence="1">Membrane</location>
        <topology evidence="1">Multi-pass membrane protein</topology>
    </subcellularLocation>
</comment>
<feature type="transmembrane region" description="Helical" evidence="7">
    <location>
        <begin position="42"/>
        <end position="63"/>
    </location>
</feature>
<keyword evidence="6" id="KW-0769">Symport</keyword>
<feature type="transmembrane region" description="Helical" evidence="7">
    <location>
        <begin position="425"/>
        <end position="447"/>
    </location>
</feature>
<keyword evidence="9" id="KW-1185">Reference proteome</keyword>
<dbReference type="PROSITE" id="PS50267">
    <property type="entry name" value="NA_NEUROTRAN_SYMP_3"/>
    <property type="match status" value="1"/>
</dbReference>
<feature type="transmembrane region" description="Helical" evidence="7">
    <location>
        <begin position="459"/>
        <end position="482"/>
    </location>
</feature>
<dbReference type="GO" id="GO:0035725">
    <property type="term" value="P:sodium ion transmembrane transport"/>
    <property type="evidence" value="ECO:0007669"/>
    <property type="project" value="TreeGrafter"/>
</dbReference>
<name>A0A6M0RR25_9CYAN</name>
<protein>
    <recommendedName>
        <fullName evidence="6">Transporter</fullName>
    </recommendedName>
</protein>
<evidence type="ECO:0000256" key="5">
    <source>
        <dbReference type="ARBA" id="ARBA00023136"/>
    </source>
</evidence>
<feature type="transmembrane region" description="Helical" evidence="7">
    <location>
        <begin position="84"/>
        <end position="117"/>
    </location>
</feature>
<dbReference type="EMBL" id="QXHD01000004">
    <property type="protein sequence ID" value="NEZ58340.1"/>
    <property type="molecule type" value="Genomic_DNA"/>
</dbReference>
<keyword evidence="3 6" id="KW-0812">Transmembrane</keyword>
<dbReference type="PANTHER" id="PTHR11616:SF240">
    <property type="entry name" value="BLOATED TUBULES, ISOFORM B-RELATED"/>
    <property type="match status" value="1"/>
</dbReference>
<comment type="caution">
    <text evidence="8">The sequence shown here is derived from an EMBL/GenBank/DDBJ whole genome shotgun (WGS) entry which is preliminary data.</text>
</comment>
<dbReference type="Pfam" id="PF00209">
    <property type="entry name" value="SNF"/>
    <property type="match status" value="2"/>
</dbReference>
<dbReference type="SUPFAM" id="SSF161070">
    <property type="entry name" value="SNF-like"/>
    <property type="match status" value="1"/>
</dbReference>
<dbReference type="PRINTS" id="PR00176">
    <property type="entry name" value="NANEUSMPORT"/>
</dbReference>
<feature type="transmembrane region" description="Helical" evidence="7">
    <location>
        <begin position="173"/>
        <end position="199"/>
    </location>
</feature>
<keyword evidence="5 7" id="KW-0472">Membrane</keyword>
<evidence type="ECO:0000256" key="3">
    <source>
        <dbReference type="ARBA" id="ARBA00022692"/>
    </source>
</evidence>
<dbReference type="GO" id="GO:0005886">
    <property type="term" value="C:plasma membrane"/>
    <property type="evidence" value="ECO:0007669"/>
    <property type="project" value="TreeGrafter"/>
</dbReference>
<sequence>MARQQWSSKTVFILAAIGSAVGLGNVWRFPYLAGKYGGGAFLIPYLVALLVVGIPLLMLEFAIGQKMQQGAIGAFKKMHPRFQGFGLAAVIAGFIIIAYYAVVMAWTLIYFLAAFRVSWSENAEQYFFESVLHLSEGISTVGAINFPILLALAAVWMMIYFCIWRGPHSAGHVVLWTVPLPIILLGVLFIRAVTLPGFLDGWQVYLIPAWQVLLKPEVWSAAFSQIFFTLSLAFGTMLTYASYKSPDSEIVQDTWITALTNSAISLFSGFVVFAVLGYMALQTDTPVTELAASGPGLAFVVFPQALSLMPLPGVFSVLFFLMLFFLGIDSAFSIVEAVNAAILDLKPNWQTQYVSIGVCLSGLLAGLIYTTQAGLYFLDITDHFITNYTLILIAIAQAILGGWIYGAEVLRRYINNVSNWQVNRWWSILIKFIVPGCLTALLVAQLINDLRVPYEGYPSWALAFGWLWVLFPIVIMVAPFIIKLEGSKTEHYSATIPPRK</sequence>
<proteinExistence type="inferred from homology"/>
<feature type="transmembrane region" description="Helical" evidence="7">
    <location>
        <begin position="384"/>
        <end position="405"/>
    </location>
</feature>